<name>A0A1I2NDK2_9BACT</name>
<proteinExistence type="predicted"/>
<dbReference type="AlphaFoldDB" id="A0A1I2NDK2"/>
<dbReference type="InterPro" id="IPR011042">
    <property type="entry name" value="6-blade_b-propeller_TolB-like"/>
</dbReference>
<protein>
    <recommendedName>
        <fullName evidence="3">6-bladed beta-propeller protein</fullName>
    </recommendedName>
</protein>
<dbReference type="Pfam" id="PF17170">
    <property type="entry name" value="DUF5128"/>
    <property type="match status" value="1"/>
</dbReference>
<dbReference type="Proteomes" id="UP000199642">
    <property type="component" value="Unassembled WGS sequence"/>
</dbReference>
<keyword evidence="2" id="KW-1185">Reference proteome</keyword>
<gene>
    <name evidence="1" type="ORF">SAMN04487988_10142</name>
</gene>
<organism evidence="1 2">
    <name type="scientific">Algoriphagus hitonicola</name>
    <dbReference type="NCBI Taxonomy" id="435880"/>
    <lineage>
        <taxon>Bacteria</taxon>
        <taxon>Pseudomonadati</taxon>
        <taxon>Bacteroidota</taxon>
        <taxon>Cytophagia</taxon>
        <taxon>Cytophagales</taxon>
        <taxon>Cyclobacteriaceae</taxon>
        <taxon>Algoriphagus</taxon>
    </lineage>
</organism>
<dbReference type="RefSeq" id="WP_092788234.1">
    <property type="nucleotide sequence ID" value="NZ_FOPC01000001.1"/>
</dbReference>
<evidence type="ECO:0000313" key="1">
    <source>
        <dbReference type="EMBL" id="SFG01663.1"/>
    </source>
</evidence>
<dbReference type="EMBL" id="FOPC01000001">
    <property type="protein sequence ID" value="SFG01663.1"/>
    <property type="molecule type" value="Genomic_DNA"/>
</dbReference>
<evidence type="ECO:0000313" key="2">
    <source>
        <dbReference type="Proteomes" id="UP000199642"/>
    </source>
</evidence>
<evidence type="ECO:0008006" key="3">
    <source>
        <dbReference type="Google" id="ProtNLM"/>
    </source>
</evidence>
<sequence length="341" mass="39870">MKRTGYIQSLIFLIILNFSCDKIEQKKSDLTSIDLELVRENSFSEIFEEINYVLLKENDTLPLVQPLKTVVTDDFIYILDIKLNNLFKFNRKGEVIHIFNSSGQGPQEFSQIQDYQIKQDTVIIQDNLSNKLIYFDNDGRFLKETKLPSISTNFFKGVDFSFHFINGMEGKGKDFLKIKSPSQSNFINLNLSPPKGRVRLIHGFAEDKKSEIRTLTIPFSYQVVVFDPLGNILHLKEFEFLNLPELTEEEKKYLQVMIINAFLPFPEFYYMSVFFGRNSFQFLLDKNFNLLFSGKNPQNDIDGMNYPLLPISHHKDQLILYHPPEFTTFINRPQFQSKMTT</sequence>
<dbReference type="STRING" id="435880.SAMN04487988_10142"/>
<dbReference type="OrthoDB" id="1098767at2"/>
<accession>A0A1I2NDK2</accession>
<dbReference type="Gene3D" id="2.120.10.30">
    <property type="entry name" value="TolB, C-terminal domain"/>
    <property type="match status" value="1"/>
</dbReference>
<reference evidence="2" key="1">
    <citation type="submission" date="2016-10" db="EMBL/GenBank/DDBJ databases">
        <authorList>
            <person name="Varghese N."/>
            <person name="Submissions S."/>
        </authorList>
    </citation>
    <scope>NUCLEOTIDE SEQUENCE [LARGE SCALE GENOMIC DNA]</scope>
    <source>
        <strain evidence="2">DSM 19315</strain>
    </source>
</reference>